<evidence type="ECO:0000313" key="1">
    <source>
        <dbReference type="EMBL" id="GBO17290.1"/>
    </source>
</evidence>
<reference evidence="1 2" key="1">
    <citation type="journal article" date="2019" name="Sci. Rep.">
        <title>Orb-weaving spider Araneus ventricosus genome elucidates the spidroin gene catalogue.</title>
        <authorList>
            <person name="Kono N."/>
            <person name="Nakamura H."/>
            <person name="Ohtoshi R."/>
            <person name="Moran D.A.P."/>
            <person name="Shinohara A."/>
            <person name="Yoshida Y."/>
            <person name="Fujiwara M."/>
            <person name="Mori M."/>
            <person name="Tomita M."/>
            <person name="Arakawa K."/>
        </authorList>
    </citation>
    <scope>NUCLEOTIDE SEQUENCE [LARGE SCALE GENOMIC DNA]</scope>
</reference>
<dbReference type="Proteomes" id="UP000499080">
    <property type="component" value="Unassembled WGS sequence"/>
</dbReference>
<dbReference type="EMBL" id="BGPR01041057">
    <property type="protein sequence ID" value="GBO17290.1"/>
    <property type="molecule type" value="Genomic_DNA"/>
</dbReference>
<dbReference type="AlphaFoldDB" id="A0A4Y2V056"/>
<name>A0A4Y2V056_ARAVE</name>
<protein>
    <submittedName>
        <fullName evidence="1">Uncharacterized protein</fullName>
    </submittedName>
</protein>
<evidence type="ECO:0000313" key="2">
    <source>
        <dbReference type="Proteomes" id="UP000499080"/>
    </source>
</evidence>
<comment type="caution">
    <text evidence="1">The sequence shown here is derived from an EMBL/GenBank/DDBJ whole genome shotgun (WGS) entry which is preliminary data.</text>
</comment>
<sequence>MSFSVLVTVLAKKTFFLQASFLVCKIYDSKMKLHKRKKKAPLIAISHKDRTLSAQRNAIPSVFPGASETNKKILEYLRLDFTPKSYRVPIARGFVRWLQHSGDTSVIDRKVKGSGLDRDLSTVPTGSGNCVCVLGQYSTTRCSVGRITTAIPRQQNIIGQTSPADVHIVGATSFATSPGRCACTTALHWPMAGNKSPETVLRALADAFTTITDYRAIMGRGQIY</sequence>
<proteinExistence type="predicted"/>
<gene>
    <name evidence="1" type="ORF">AVEN_200093_1</name>
</gene>
<accession>A0A4Y2V056</accession>
<keyword evidence="2" id="KW-1185">Reference proteome</keyword>
<organism evidence="1 2">
    <name type="scientific">Araneus ventricosus</name>
    <name type="common">Orbweaver spider</name>
    <name type="synonym">Epeira ventricosa</name>
    <dbReference type="NCBI Taxonomy" id="182803"/>
    <lineage>
        <taxon>Eukaryota</taxon>
        <taxon>Metazoa</taxon>
        <taxon>Ecdysozoa</taxon>
        <taxon>Arthropoda</taxon>
        <taxon>Chelicerata</taxon>
        <taxon>Arachnida</taxon>
        <taxon>Araneae</taxon>
        <taxon>Araneomorphae</taxon>
        <taxon>Entelegynae</taxon>
        <taxon>Araneoidea</taxon>
        <taxon>Araneidae</taxon>
        <taxon>Araneus</taxon>
    </lineage>
</organism>